<keyword evidence="1 2" id="KW-0051">Antiviral defense</keyword>
<dbReference type="EMBL" id="QPMH01000014">
    <property type="protein sequence ID" value="RDD61246.1"/>
    <property type="molecule type" value="Genomic_DNA"/>
</dbReference>
<evidence type="ECO:0000256" key="1">
    <source>
        <dbReference type="ARBA" id="ARBA00023118"/>
    </source>
</evidence>
<evidence type="ECO:0000256" key="2">
    <source>
        <dbReference type="PIRNR" id="PIRNR029950"/>
    </source>
</evidence>
<comment type="similarity">
    <text evidence="2">Belongs to the CRISPR-associated protein Cas5 family. Subtype I-C/Dvulg subfamily.</text>
</comment>
<name>A0A369TE82_9PROT</name>
<keyword evidence="2" id="KW-0540">Nuclease</keyword>
<dbReference type="AlphaFoldDB" id="A0A369TE82"/>
<dbReference type="NCBIfam" id="TIGR01876">
    <property type="entry name" value="cas_Cas5d"/>
    <property type="match status" value="1"/>
</dbReference>
<gene>
    <name evidence="3" type="primary">cas5c</name>
    <name evidence="3" type="ORF">DRB17_14295</name>
</gene>
<keyword evidence="2" id="KW-0255">Endonuclease</keyword>
<dbReference type="Proteomes" id="UP000253941">
    <property type="component" value="Unassembled WGS sequence"/>
</dbReference>
<dbReference type="Gene3D" id="3.30.70.2660">
    <property type="match status" value="1"/>
</dbReference>
<dbReference type="NCBIfam" id="TIGR02593">
    <property type="entry name" value="CRISPR_cas5"/>
    <property type="match status" value="1"/>
</dbReference>
<evidence type="ECO:0000313" key="4">
    <source>
        <dbReference type="Proteomes" id="UP000253941"/>
    </source>
</evidence>
<accession>A0A369TE82</accession>
<keyword evidence="4" id="KW-1185">Reference proteome</keyword>
<organism evidence="3 4">
    <name type="scientific">Ferruginivarius sediminum</name>
    <dbReference type="NCBI Taxonomy" id="2661937"/>
    <lineage>
        <taxon>Bacteria</taxon>
        <taxon>Pseudomonadati</taxon>
        <taxon>Pseudomonadota</taxon>
        <taxon>Alphaproteobacteria</taxon>
        <taxon>Rhodospirillales</taxon>
        <taxon>Rhodospirillaceae</taxon>
        <taxon>Ferruginivarius</taxon>
    </lineage>
</organism>
<dbReference type="CDD" id="cd09752">
    <property type="entry name" value="Cas5_I-C"/>
    <property type="match status" value="1"/>
</dbReference>
<dbReference type="InterPro" id="IPR013422">
    <property type="entry name" value="CRISPR-assoc_prot_Cas5_N"/>
</dbReference>
<dbReference type="EC" id="3.1.-.-" evidence="2"/>
<comment type="caution">
    <text evidence="3">The sequence shown here is derived from an EMBL/GenBank/DDBJ whole genome shotgun (WGS) entry which is preliminary data.</text>
</comment>
<dbReference type="PIRSF" id="PIRSF029950">
    <property type="entry name" value="Cas_CT1134"/>
    <property type="match status" value="1"/>
</dbReference>
<sequence>MAQGVRLRIWGEQACFTRPEMAAERVSYDVITPSAARGILEAIHWKPAIRWTVERIRVLKPIQTESIRRNEVSMKPSPRDLARRINAGETPALFVDEHRAQRAAIVLRDVDYVIEARFEMTDKAGPEDNAGKHAEMFRRRARNGQCFKQPVMGVREFPAHFELLEDDADLPKLAPALAGEHRLGWMLHDLDFANGATPRFFNAVMHDGVIEVPAFHGPETVA</sequence>
<dbReference type="Pfam" id="PF09704">
    <property type="entry name" value="Cas_Cas5d"/>
    <property type="match status" value="1"/>
</dbReference>
<dbReference type="GO" id="GO:0043571">
    <property type="term" value="P:maintenance of CRISPR repeat elements"/>
    <property type="evidence" value="ECO:0007669"/>
    <property type="project" value="UniProtKB-UniRule"/>
</dbReference>
<dbReference type="InterPro" id="IPR021124">
    <property type="entry name" value="CRISPR-assoc_prot_Cas5"/>
</dbReference>
<reference evidence="3 4" key="1">
    <citation type="submission" date="2018-07" db="EMBL/GenBank/DDBJ databases">
        <title>Venubactetium sediminum gen. nov., sp. nov., isolated from a marine solar saltern.</title>
        <authorList>
            <person name="Wang S."/>
        </authorList>
    </citation>
    <scope>NUCLEOTIDE SEQUENCE [LARGE SCALE GENOMIC DNA]</scope>
    <source>
        <strain evidence="3 4">WD2A32</strain>
    </source>
</reference>
<dbReference type="GO" id="GO:0003723">
    <property type="term" value="F:RNA binding"/>
    <property type="evidence" value="ECO:0007669"/>
    <property type="project" value="UniProtKB-UniRule"/>
</dbReference>
<dbReference type="RefSeq" id="WP_114582890.1">
    <property type="nucleotide sequence ID" value="NZ_QPMH01000014.1"/>
</dbReference>
<protein>
    <recommendedName>
        <fullName evidence="2">pre-crRNA processing endonuclease</fullName>
        <ecNumber evidence="2">3.1.-.-</ecNumber>
    </recommendedName>
</protein>
<dbReference type="GO" id="GO:0004519">
    <property type="term" value="F:endonuclease activity"/>
    <property type="evidence" value="ECO:0007669"/>
    <property type="project" value="UniProtKB-UniRule"/>
</dbReference>
<comment type="function">
    <text evidence="2">CRISPR (clustered regularly interspaced short palindromic repeat) is an adaptive immune system that provides protection against mobile genetic elements (viruses, transposable elements and conjugative plasmids). CRISPR clusters contain spacers, sequences complementary to antecedent mobile elements, and target invading nucleic acids. CRISPR clusters are transcribed and processed into CRISPR RNA (crRNA).</text>
</comment>
<proteinExistence type="inferred from homology"/>
<keyword evidence="2" id="KW-0378">Hydrolase</keyword>
<keyword evidence="2" id="KW-0694">RNA-binding</keyword>
<evidence type="ECO:0000313" key="3">
    <source>
        <dbReference type="EMBL" id="RDD61246.1"/>
    </source>
</evidence>
<dbReference type="InterPro" id="IPR010155">
    <property type="entry name" value="CRISPR-assoc_prot_Cas5d"/>
</dbReference>
<dbReference type="GO" id="GO:0051607">
    <property type="term" value="P:defense response to virus"/>
    <property type="evidence" value="ECO:0007669"/>
    <property type="project" value="UniProtKB-UniRule"/>
</dbReference>
<dbReference type="GO" id="GO:0016787">
    <property type="term" value="F:hydrolase activity"/>
    <property type="evidence" value="ECO:0007669"/>
    <property type="project" value="UniProtKB-KW"/>
</dbReference>